<dbReference type="Proteomes" id="UP000630660">
    <property type="component" value="Unassembled WGS sequence"/>
</dbReference>
<dbReference type="InterPro" id="IPR009279">
    <property type="entry name" value="Portal_Mu"/>
</dbReference>
<sequence>MKGIKPIKKELSASVGASFWLNNVLESMPCSTPRFLQRHQGRDLWDVFNEMMHDPHIQSAFRSRRAGVAGRAWEVVTAENSTHARKVADFTKETLSLIPNFEHTLAHLLKAIPYGHSVAEIMWRIDKDGIRVDAARTRRPERFLLEADGRLKLVEQDTGQARELPVRKFICHRHEPQDDVPYSTPLLLSIYWPWYFKKHAQSFWMVLAEKFGIPSVIGRYPSHFTDADVRSLVAALTNLQQDSVAAVPQDTEVELENVQMSEKGSFFRELLDFMNAEISKTVLGGTLTQEVGKVGSYAAARTHQEVRQEIVASDARLLQTTINSTLVRWITDFNYGPDVPAPHFVIDYLPARGTPEFAQTLKTLSEMGYKVPEHFIAETFGLPEGEKKNT</sequence>
<comment type="caution">
    <text evidence="1">The sequence shown here is derived from an EMBL/GenBank/DDBJ whole genome shotgun (WGS) entry which is preliminary data.</text>
</comment>
<evidence type="ECO:0000313" key="2">
    <source>
        <dbReference type="Proteomes" id="UP000630660"/>
    </source>
</evidence>
<reference evidence="1" key="1">
    <citation type="submission" date="2019-11" db="EMBL/GenBank/DDBJ databases">
        <title>Microbial mats filling the niche in hypersaline microbial mats.</title>
        <authorList>
            <person name="Wong H.L."/>
            <person name="Macleod F.I."/>
            <person name="White R.A. III"/>
            <person name="Burns B.P."/>
        </authorList>
    </citation>
    <scope>NUCLEOTIDE SEQUENCE</scope>
    <source>
        <strain evidence="1">Bin_327</strain>
    </source>
</reference>
<dbReference type="Pfam" id="PF06074">
    <property type="entry name" value="Portal_Mu"/>
    <property type="match status" value="1"/>
</dbReference>
<proteinExistence type="predicted"/>
<dbReference type="EMBL" id="WJKJ01000332">
    <property type="protein sequence ID" value="MBD3365532.1"/>
    <property type="molecule type" value="Genomic_DNA"/>
</dbReference>
<dbReference type="AlphaFoldDB" id="A0A9D5QDY2"/>
<gene>
    <name evidence="1" type="ORF">GF359_09995</name>
</gene>
<protein>
    <submittedName>
        <fullName evidence="1">DUF935 family protein</fullName>
    </submittedName>
</protein>
<name>A0A9D5QDY2_UNCW3</name>
<organism evidence="1 2">
    <name type="scientific">candidate division WOR-3 bacterium</name>
    <dbReference type="NCBI Taxonomy" id="2052148"/>
    <lineage>
        <taxon>Bacteria</taxon>
        <taxon>Bacteria division WOR-3</taxon>
    </lineage>
</organism>
<evidence type="ECO:0000313" key="1">
    <source>
        <dbReference type="EMBL" id="MBD3365532.1"/>
    </source>
</evidence>
<accession>A0A9D5QDY2</accession>